<dbReference type="RefSeq" id="WP_183125446.1">
    <property type="nucleotide sequence ID" value="NZ_JACJHR010000044.1"/>
</dbReference>
<dbReference type="PRINTS" id="PR00111">
    <property type="entry name" value="ABHYDROLASE"/>
</dbReference>
<comment type="caution">
    <text evidence="2">The sequence shown here is derived from an EMBL/GenBank/DDBJ whole genome shotgun (WGS) entry which is preliminary data.</text>
</comment>
<dbReference type="InterPro" id="IPR000073">
    <property type="entry name" value="AB_hydrolase_1"/>
</dbReference>
<protein>
    <submittedName>
        <fullName evidence="2">Alpha/beta hydrolase</fullName>
    </submittedName>
</protein>
<reference evidence="2 3" key="1">
    <citation type="submission" date="2020-08" db="EMBL/GenBank/DDBJ databases">
        <title>Amycolatopsis echigonensis JCM 21831.</title>
        <authorList>
            <person name="Tedsree N."/>
            <person name="Kuncharoen N."/>
            <person name="Likhitwitayawuid K."/>
            <person name="Tanasupawat S."/>
        </authorList>
    </citation>
    <scope>NUCLEOTIDE SEQUENCE [LARGE SCALE GENOMIC DNA]</scope>
    <source>
        <strain evidence="2 3">JCM 21831</strain>
    </source>
</reference>
<evidence type="ECO:0000313" key="3">
    <source>
        <dbReference type="Proteomes" id="UP000550260"/>
    </source>
</evidence>
<gene>
    <name evidence="2" type="ORF">H5411_27220</name>
</gene>
<dbReference type="Gene3D" id="3.40.50.1820">
    <property type="entry name" value="alpha/beta hydrolase"/>
    <property type="match status" value="1"/>
</dbReference>
<sequence>MGTTTTDLPLPDGRNLRVHDSGGDGFPVVWHHGTPQSGRLLSPVVEAAAARGFRVVSYARPGYAESTPEIGLTVGSAAADVLQVADALDLPRFAVMGASGGGPHALACAAKLPDRVTAAVCLASLAPFSEEYDWYGGMADDSSLRAARKGRETRLRHGETQEFDPTSFTDADWAALRGTWEPLGQDAGAASDIAAEADDDLAYVAPWGFAVADVRVPVLLVHGGDDRVVPFRHGEWLLRNLPDAELWSRPRDGHVSVLNALPAALGWLRNLVPR</sequence>
<dbReference type="InterPro" id="IPR029058">
    <property type="entry name" value="AB_hydrolase_fold"/>
</dbReference>
<dbReference type="PANTHER" id="PTHR43433:SF10">
    <property type="entry name" value="AB HYDROLASE-1 DOMAIN-CONTAINING PROTEIN"/>
    <property type="match status" value="1"/>
</dbReference>
<dbReference type="InterPro" id="IPR050471">
    <property type="entry name" value="AB_hydrolase"/>
</dbReference>
<evidence type="ECO:0000313" key="2">
    <source>
        <dbReference type="EMBL" id="MBB2502816.1"/>
    </source>
</evidence>
<dbReference type="PANTHER" id="PTHR43433">
    <property type="entry name" value="HYDROLASE, ALPHA/BETA FOLD FAMILY PROTEIN"/>
    <property type="match status" value="1"/>
</dbReference>
<name>A0A8E2B6E7_9PSEU</name>
<accession>A0A8E2B6E7</accession>
<dbReference type="EMBL" id="JACJHR010000044">
    <property type="protein sequence ID" value="MBB2502816.1"/>
    <property type="molecule type" value="Genomic_DNA"/>
</dbReference>
<dbReference type="Proteomes" id="UP000550260">
    <property type="component" value="Unassembled WGS sequence"/>
</dbReference>
<proteinExistence type="predicted"/>
<evidence type="ECO:0000259" key="1">
    <source>
        <dbReference type="Pfam" id="PF00561"/>
    </source>
</evidence>
<organism evidence="2 3">
    <name type="scientific">Amycolatopsis echigonensis</name>
    <dbReference type="NCBI Taxonomy" id="2576905"/>
    <lineage>
        <taxon>Bacteria</taxon>
        <taxon>Bacillati</taxon>
        <taxon>Actinomycetota</taxon>
        <taxon>Actinomycetes</taxon>
        <taxon>Pseudonocardiales</taxon>
        <taxon>Pseudonocardiaceae</taxon>
        <taxon>Amycolatopsis</taxon>
    </lineage>
</organism>
<dbReference type="SUPFAM" id="SSF53474">
    <property type="entry name" value="alpha/beta-Hydrolases"/>
    <property type="match status" value="1"/>
</dbReference>
<keyword evidence="2" id="KW-0378">Hydrolase</keyword>
<dbReference type="Pfam" id="PF00561">
    <property type="entry name" value="Abhydrolase_1"/>
    <property type="match status" value="1"/>
</dbReference>
<feature type="domain" description="AB hydrolase-1" evidence="1">
    <location>
        <begin position="27"/>
        <end position="258"/>
    </location>
</feature>
<dbReference type="AlphaFoldDB" id="A0A8E2B6E7"/>
<dbReference type="GO" id="GO:0016787">
    <property type="term" value="F:hydrolase activity"/>
    <property type="evidence" value="ECO:0007669"/>
    <property type="project" value="UniProtKB-KW"/>
</dbReference>